<dbReference type="AlphaFoldDB" id="A0A1D1XS40"/>
<gene>
    <name evidence="2" type="primary">speg_1</name>
    <name evidence="2" type="ORF">g.36235</name>
</gene>
<keyword evidence="2" id="KW-0808">Transferase</keyword>
<feature type="compositionally biased region" description="Polar residues" evidence="1">
    <location>
        <begin position="157"/>
        <end position="168"/>
    </location>
</feature>
<dbReference type="EMBL" id="GDJX01022749">
    <property type="protein sequence ID" value="JAT45187.1"/>
    <property type="molecule type" value="Transcribed_RNA"/>
</dbReference>
<dbReference type="GO" id="GO:0016301">
    <property type="term" value="F:kinase activity"/>
    <property type="evidence" value="ECO:0007669"/>
    <property type="project" value="UniProtKB-KW"/>
</dbReference>
<sequence>MYPKVKVQEQPDPKSLQEETTKMLIRVIESLSLEGHYPLKVPASDPGNGYKLDTLVPRSRISNARTSFLSAPPICSGSEERIKKDVDEDKKPNIRASSVPRPRAVLSSPDNDNMIGHQNRLSMGRQRLLKGQTVRESASGQRKPTLKNVRVQSPFNTNETIKGTSNNRPKTKHSLIHEKAVGHTPRKGKTNPVQI</sequence>
<feature type="region of interest" description="Disordered" evidence="1">
    <location>
        <begin position="157"/>
        <end position="195"/>
    </location>
</feature>
<protein>
    <submittedName>
        <fullName evidence="2">Striated muscle preferentially expressed protein kinase</fullName>
    </submittedName>
</protein>
<keyword evidence="2" id="KW-0418">Kinase</keyword>
<name>A0A1D1XS40_9ARAE</name>
<organism evidence="2">
    <name type="scientific">Anthurium amnicola</name>
    <dbReference type="NCBI Taxonomy" id="1678845"/>
    <lineage>
        <taxon>Eukaryota</taxon>
        <taxon>Viridiplantae</taxon>
        <taxon>Streptophyta</taxon>
        <taxon>Embryophyta</taxon>
        <taxon>Tracheophyta</taxon>
        <taxon>Spermatophyta</taxon>
        <taxon>Magnoliopsida</taxon>
        <taxon>Liliopsida</taxon>
        <taxon>Araceae</taxon>
        <taxon>Pothoideae</taxon>
        <taxon>Potheae</taxon>
        <taxon>Anthurium</taxon>
    </lineage>
</organism>
<proteinExistence type="predicted"/>
<dbReference type="PANTHER" id="PTHR38932:SF1">
    <property type="entry name" value="DUF4005 DOMAIN-CONTAINING PROTEIN"/>
    <property type="match status" value="1"/>
</dbReference>
<evidence type="ECO:0000256" key="1">
    <source>
        <dbReference type="SAM" id="MobiDB-lite"/>
    </source>
</evidence>
<dbReference type="PANTHER" id="PTHR38932">
    <property type="entry name" value="BNAC03G64660D PROTEIN"/>
    <property type="match status" value="1"/>
</dbReference>
<evidence type="ECO:0000313" key="2">
    <source>
        <dbReference type="EMBL" id="JAT45187.1"/>
    </source>
</evidence>
<feature type="region of interest" description="Disordered" evidence="1">
    <location>
        <begin position="85"/>
        <end position="117"/>
    </location>
</feature>
<accession>A0A1D1XS40</accession>
<reference evidence="2" key="1">
    <citation type="submission" date="2015-07" db="EMBL/GenBank/DDBJ databases">
        <title>Transcriptome Assembly of Anthurium amnicola.</title>
        <authorList>
            <person name="Suzuki J."/>
        </authorList>
    </citation>
    <scope>NUCLEOTIDE SEQUENCE</scope>
</reference>